<feature type="compositionally biased region" description="Basic and acidic residues" evidence="1">
    <location>
        <begin position="239"/>
        <end position="249"/>
    </location>
</feature>
<dbReference type="RefSeq" id="WP_307631897.1">
    <property type="nucleotide sequence ID" value="NZ_JAPHEH010000001.1"/>
</dbReference>
<dbReference type="AlphaFoldDB" id="A0A9X4MHG3"/>
<feature type="signal peptide" evidence="2">
    <location>
        <begin position="1"/>
        <end position="26"/>
    </location>
</feature>
<evidence type="ECO:0000256" key="1">
    <source>
        <dbReference type="SAM" id="MobiDB-lite"/>
    </source>
</evidence>
<reference evidence="3" key="2">
    <citation type="submission" date="2022-10" db="EMBL/GenBank/DDBJ databases">
        <authorList>
            <person name="Aronson H.S."/>
        </authorList>
    </citation>
    <scope>NUCLEOTIDE SEQUENCE</scope>
    <source>
        <strain evidence="3">RS19-109</strain>
    </source>
</reference>
<name>A0A9X4MHG3_9BACT</name>
<proteinExistence type="predicted"/>
<feature type="region of interest" description="Disordered" evidence="1">
    <location>
        <begin position="225"/>
        <end position="253"/>
    </location>
</feature>
<keyword evidence="4" id="KW-1185">Reference proteome</keyword>
<evidence type="ECO:0000313" key="4">
    <source>
        <dbReference type="Proteomes" id="UP001154240"/>
    </source>
</evidence>
<organism evidence="3 4">
    <name type="scientific">Thiovibrio frasassiensis</name>
    <dbReference type="NCBI Taxonomy" id="2984131"/>
    <lineage>
        <taxon>Bacteria</taxon>
        <taxon>Pseudomonadati</taxon>
        <taxon>Thermodesulfobacteriota</taxon>
        <taxon>Desulfobulbia</taxon>
        <taxon>Desulfobulbales</taxon>
        <taxon>Thiovibrionaceae</taxon>
        <taxon>Thiovibrio</taxon>
    </lineage>
</organism>
<protein>
    <submittedName>
        <fullName evidence="3">Uncharacterized protein</fullName>
    </submittedName>
</protein>
<dbReference type="Proteomes" id="UP001154240">
    <property type="component" value="Unassembled WGS sequence"/>
</dbReference>
<dbReference type="EMBL" id="JAPHEH010000001">
    <property type="protein sequence ID" value="MDG4474919.1"/>
    <property type="molecule type" value="Genomic_DNA"/>
</dbReference>
<keyword evidence="2" id="KW-0732">Signal</keyword>
<reference evidence="3" key="1">
    <citation type="journal article" date="2022" name="bioRxiv">
        <title>Thiovibrio frasassiensisgen. nov., sp. nov., an autotrophic, elemental sulfur disproportionating bacterium isolated from sulfidic karst sediment, and proposal of Thiovibrionaceae fam. nov.</title>
        <authorList>
            <person name="Aronson H."/>
            <person name="Thomas C."/>
            <person name="Bhattacharyya M."/>
            <person name="Eckstein S."/>
            <person name="Jensen S."/>
            <person name="Barco R."/>
            <person name="Macalady J."/>
            <person name="Amend J."/>
        </authorList>
    </citation>
    <scope>NUCLEOTIDE SEQUENCE</scope>
    <source>
        <strain evidence="3">RS19-109</strain>
    </source>
</reference>
<accession>A0A9X4MHG3</accession>
<gene>
    <name evidence="3" type="ORF">OLX77_01935</name>
</gene>
<comment type="caution">
    <text evidence="3">The sequence shown here is derived from an EMBL/GenBank/DDBJ whole genome shotgun (WGS) entry which is preliminary data.</text>
</comment>
<evidence type="ECO:0000256" key="2">
    <source>
        <dbReference type="SAM" id="SignalP"/>
    </source>
</evidence>
<evidence type="ECO:0000313" key="3">
    <source>
        <dbReference type="EMBL" id="MDG4474919.1"/>
    </source>
</evidence>
<feature type="chain" id="PRO_5040806693" evidence="2">
    <location>
        <begin position="27"/>
        <end position="495"/>
    </location>
</feature>
<sequence length="495" mass="53654">MNIQAKHFFEHLLIFCCVLLPLPALAGPALDCEGSAKAYALQGIPCTCVNGQIVCDKPAGGHKTKKHGVTSGDINAMVVGTIFQGLLTSMFAPPTSSNNAQEVLVAQQKAAALAAQQAAAHQRAQEAAFQAEHNKMMQSFKQLDGSQGVAFKSLSDASLAFKTLDDDPETLAADARKPFDTAAEPRPPTPFFGDTMPLKDIQFLVNPENDPRVVDLKNANTYVTKNLKNEGDGSAPATKPRDGKADGKPITKAPDCAKLNRKLQGFLTQRGKFHNTITMAQEQVTTWETANRNALLNAAKDGIEYFTGQLLEGVANRGKAADRLQHIYEKNAAQMAQDGLDIAALEAKIKRLKMLSSAGKISELTSNILDWQTFIKDGMSGLMAQLTSSNQEVHALLEDPQLQKYFETEAPELKALLDISKIAAANKVFGKWVAKKVPLIAGVELAINQSYNGLDWILSFKRMTEANKINGKVLASAKALQQHIDDTSWALRDCP</sequence>